<dbReference type="InterPro" id="IPR009001">
    <property type="entry name" value="Transl_elong_EF1A/Init_IF2_C"/>
</dbReference>
<proteinExistence type="inferred from homology"/>
<evidence type="ECO:0000313" key="6">
    <source>
        <dbReference type="EMBL" id="MIC89029.1"/>
    </source>
</evidence>
<dbReference type="Gene3D" id="2.40.30.10">
    <property type="entry name" value="Translation factors"/>
    <property type="match status" value="1"/>
</dbReference>
<dbReference type="FunFam" id="2.40.30.10:FF:000014">
    <property type="entry name" value="Probable GTP-binding protein 1"/>
    <property type="match status" value="1"/>
</dbReference>
<dbReference type="InterPro" id="IPR009000">
    <property type="entry name" value="Transl_B-barrel_sf"/>
</dbReference>
<feature type="region of interest" description="Disordered" evidence="4">
    <location>
        <begin position="26"/>
        <end position="49"/>
    </location>
</feature>
<dbReference type="Pfam" id="PF00009">
    <property type="entry name" value="GTP_EFTU"/>
    <property type="match status" value="1"/>
</dbReference>
<dbReference type="GO" id="GO:0003746">
    <property type="term" value="F:translation elongation factor activity"/>
    <property type="evidence" value="ECO:0007669"/>
    <property type="project" value="TreeGrafter"/>
</dbReference>
<dbReference type="Gene3D" id="3.40.50.300">
    <property type="entry name" value="P-loop containing nucleotide triphosphate hydrolases"/>
    <property type="match status" value="1"/>
</dbReference>
<feature type="domain" description="Tr-type G" evidence="5">
    <location>
        <begin position="154"/>
        <end position="382"/>
    </location>
</feature>
<dbReference type="InterPro" id="IPR004161">
    <property type="entry name" value="EFTu-like_2"/>
</dbReference>
<dbReference type="CDD" id="cd03694">
    <property type="entry name" value="GTPBP_II"/>
    <property type="match status" value="1"/>
</dbReference>
<organism evidence="6">
    <name type="scientific">Scolopendra viridis</name>
    <name type="common">Giant centipede</name>
    <dbReference type="NCBI Taxonomy" id="118503"/>
    <lineage>
        <taxon>Eukaryota</taxon>
        <taxon>Metazoa</taxon>
        <taxon>Ecdysozoa</taxon>
        <taxon>Arthropoda</taxon>
        <taxon>Myriapoda</taxon>
        <taxon>Chilopoda</taxon>
        <taxon>Pleurostigmophora</taxon>
        <taxon>Scolopendromorpha</taxon>
        <taxon>Scolopendridae</taxon>
        <taxon>Scolopendra</taxon>
    </lineage>
</organism>
<evidence type="ECO:0000256" key="3">
    <source>
        <dbReference type="ARBA" id="ARBA00023134"/>
    </source>
</evidence>
<name>A0A4D5RA46_SCOVI</name>
<evidence type="ECO:0000256" key="4">
    <source>
        <dbReference type="SAM" id="MobiDB-lite"/>
    </source>
</evidence>
<sequence>MPAYCVNSPESEMTDKQMYLEPLVDLFDPSPSNNNGNSLPPSLPPEPGEGNVEYKLKLVSPSRSRFEHLVTQMKWRLREGQGEAIYEIGVEDNGLLTGLSEEEMAASLDTLHCMASKLGATTSILRERLIETDGEHLRKAAEVLVRKVPDDQHSIDLRIAVLGNIDTGKSTLLGVLSQGELDNGRGRARLNLFRHLHEIQSGRTSSISHEIMGFDSQGKIINYSTLHTAEEICEASTKLLTFLDLAGHQKYLKTTIFGMTGYSPHYAMLLVSATTGMAGTTKEHLGLAMALEVPIFVVVSKIDVCPPHILQRTLGQLDAILKSPGCKKVPLHVQTEDDAITAASNLTSENITPLFTISNVTGQGLELLTKFLNVLPPSMNLKERERLMQELPEFQVDETFRVPDVGCVVGGLLTKGVIKEGDELTIGPTEDGQFVISVVQSIHRNRAPCRIVRAGQSATLAIGNSDMVPMRRGIVLLSPSISPQSCLYFQAKIYVLYHTTSIYQGFQTTIYIGNIRQTVTIEGIMAKPSGIHTNENATVMFKFLKHPEFLTVGARLLFREGCTKGVGQVTQIFPLDKSIRR</sequence>
<dbReference type="PROSITE" id="PS51722">
    <property type="entry name" value="G_TR_2"/>
    <property type="match status" value="1"/>
</dbReference>
<reference evidence="6" key="1">
    <citation type="journal article" date="2018" name="Toxicon">
        <title>Venom-gland transcriptomics and venom proteomics of the giant Florida blue centipede, Scolopendra viridis.</title>
        <authorList>
            <person name="Ward M.J."/>
            <person name="Rokyta D.R."/>
        </authorList>
    </citation>
    <scope>NUCLEOTIDE SEQUENCE</scope>
    <source>
        <tissue evidence="6">Venom gland</tissue>
    </source>
</reference>
<dbReference type="AlphaFoldDB" id="A0A4D5RA46"/>
<comment type="similarity">
    <text evidence="1">Belongs to the TRAFAC class translation factor GTPase superfamily. Classic translation factor GTPase family. EF-Tu/EF-1A subfamily.</text>
</comment>
<dbReference type="GO" id="GO:0005525">
    <property type="term" value="F:GTP binding"/>
    <property type="evidence" value="ECO:0007669"/>
    <property type="project" value="UniProtKB-KW"/>
</dbReference>
<dbReference type="Pfam" id="PF03144">
    <property type="entry name" value="GTP_EFTU_D2"/>
    <property type="match status" value="1"/>
</dbReference>
<dbReference type="GO" id="GO:0003924">
    <property type="term" value="F:GTPase activity"/>
    <property type="evidence" value="ECO:0007669"/>
    <property type="project" value="InterPro"/>
</dbReference>
<dbReference type="SUPFAM" id="SSF52540">
    <property type="entry name" value="P-loop containing nucleoside triphosphate hydrolases"/>
    <property type="match status" value="1"/>
</dbReference>
<evidence type="ECO:0000259" key="5">
    <source>
        <dbReference type="PROSITE" id="PS51722"/>
    </source>
</evidence>
<dbReference type="PANTHER" id="PTHR43721">
    <property type="entry name" value="ELONGATION FACTOR TU-RELATED"/>
    <property type="match status" value="1"/>
</dbReference>
<dbReference type="FunFam" id="3.40.50.300:FF:000091">
    <property type="entry name" value="Probable GTP-binding protein 1"/>
    <property type="match status" value="1"/>
</dbReference>
<dbReference type="InterPro" id="IPR050055">
    <property type="entry name" value="EF-Tu_GTPase"/>
</dbReference>
<evidence type="ECO:0000256" key="2">
    <source>
        <dbReference type="ARBA" id="ARBA00022741"/>
    </source>
</evidence>
<dbReference type="InterPro" id="IPR027417">
    <property type="entry name" value="P-loop_NTPase"/>
</dbReference>
<dbReference type="CDD" id="cd04165">
    <property type="entry name" value="GTPBP1_like"/>
    <property type="match status" value="1"/>
</dbReference>
<dbReference type="SUPFAM" id="SSF50447">
    <property type="entry name" value="Translation proteins"/>
    <property type="match status" value="1"/>
</dbReference>
<keyword evidence="2" id="KW-0547">Nucleotide-binding</keyword>
<dbReference type="SUPFAM" id="SSF50465">
    <property type="entry name" value="EF-Tu/eEF-1alpha/eIF2-gamma C-terminal domain"/>
    <property type="match status" value="1"/>
</dbReference>
<feature type="compositionally biased region" description="Low complexity" evidence="4">
    <location>
        <begin position="29"/>
        <end position="40"/>
    </location>
</feature>
<dbReference type="EMBL" id="GGNE01000488">
    <property type="protein sequence ID" value="MIC89029.1"/>
    <property type="molecule type" value="Transcribed_RNA"/>
</dbReference>
<dbReference type="PANTHER" id="PTHR43721:SF3">
    <property type="entry name" value="GTP-BINDING PROTEIN 2"/>
    <property type="match status" value="1"/>
</dbReference>
<dbReference type="InterPro" id="IPR000795">
    <property type="entry name" value="T_Tr_GTP-bd_dom"/>
</dbReference>
<dbReference type="InterPro" id="IPR035531">
    <property type="entry name" value="GTPBP1-like"/>
</dbReference>
<protein>
    <submittedName>
        <fullName evidence="6">GTP-binding protein 2</fullName>
    </submittedName>
</protein>
<evidence type="ECO:0000256" key="1">
    <source>
        <dbReference type="ARBA" id="ARBA00007249"/>
    </source>
</evidence>
<keyword evidence="3" id="KW-0342">GTP-binding</keyword>
<dbReference type="CDD" id="cd03708">
    <property type="entry name" value="GTPBP_III"/>
    <property type="match status" value="1"/>
</dbReference>
<accession>A0A4D5RA46</accession>